<evidence type="ECO:0000256" key="1">
    <source>
        <dbReference type="ARBA" id="ARBA00022679"/>
    </source>
</evidence>
<organism evidence="4 5">
    <name type="scientific">Abyssicoccus albus</name>
    <dbReference type="NCBI Taxonomy" id="1817405"/>
    <lineage>
        <taxon>Bacteria</taxon>
        <taxon>Bacillati</taxon>
        <taxon>Bacillota</taxon>
        <taxon>Bacilli</taxon>
        <taxon>Bacillales</taxon>
        <taxon>Abyssicoccaceae</taxon>
    </lineage>
</organism>
<keyword evidence="5" id="KW-1185">Reference proteome</keyword>
<dbReference type="GO" id="GO:0005840">
    <property type="term" value="C:ribosome"/>
    <property type="evidence" value="ECO:0007669"/>
    <property type="project" value="UniProtKB-KW"/>
</dbReference>
<evidence type="ECO:0000259" key="3">
    <source>
        <dbReference type="PROSITE" id="PS51186"/>
    </source>
</evidence>
<dbReference type="PANTHER" id="PTHR42919">
    <property type="entry name" value="N-ALPHA-ACETYLTRANSFERASE"/>
    <property type="match status" value="1"/>
</dbReference>
<reference evidence="4 5" key="1">
    <citation type="submission" date="2018-11" db="EMBL/GenBank/DDBJ databases">
        <title>Genomic Encyclopedia of Type Strains, Phase IV (KMG-IV): sequencing the most valuable type-strain genomes for metagenomic binning, comparative biology and taxonomic classification.</title>
        <authorList>
            <person name="Goeker M."/>
        </authorList>
    </citation>
    <scope>NUCLEOTIDE SEQUENCE [LARGE SCALE GENOMIC DNA]</scope>
    <source>
        <strain evidence="4 5">DSM 29158</strain>
    </source>
</reference>
<dbReference type="AlphaFoldDB" id="A0A3N5C6X5"/>
<keyword evidence="1" id="KW-0808">Transferase</keyword>
<dbReference type="PROSITE" id="PS51186">
    <property type="entry name" value="GNAT"/>
    <property type="match status" value="1"/>
</dbReference>
<dbReference type="Proteomes" id="UP000277108">
    <property type="component" value="Unassembled WGS sequence"/>
</dbReference>
<protein>
    <submittedName>
        <fullName evidence="4">Ribosomal protein S18 acetylase RimI-like enzyme</fullName>
    </submittedName>
</protein>
<dbReference type="InterPro" id="IPR000182">
    <property type="entry name" value="GNAT_dom"/>
</dbReference>
<evidence type="ECO:0000313" key="4">
    <source>
        <dbReference type="EMBL" id="RPF55212.1"/>
    </source>
</evidence>
<dbReference type="PANTHER" id="PTHR42919:SF8">
    <property type="entry name" value="N-ALPHA-ACETYLTRANSFERASE 50"/>
    <property type="match status" value="1"/>
</dbReference>
<dbReference type="Pfam" id="PF00583">
    <property type="entry name" value="Acetyltransf_1"/>
    <property type="match status" value="1"/>
</dbReference>
<dbReference type="RefSeq" id="WP_123808271.1">
    <property type="nucleotide sequence ID" value="NZ_RKRK01000004.1"/>
</dbReference>
<keyword evidence="4" id="KW-0687">Ribonucleoprotein</keyword>
<comment type="caution">
    <text evidence="4">The sequence shown here is derived from an EMBL/GenBank/DDBJ whole genome shotgun (WGS) entry which is preliminary data.</text>
</comment>
<dbReference type="SUPFAM" id="SSF55729">
    <property type="entry name" value="Acyl-CoA N-acyltransferases (Nat)"/>
    <property type="match status" value="1"/>
</dbReference>
<name>A0A3N5C6X5_9BACL</name>
<dbReference type="InterPro" id="IPR016181">
    <property type="entry name" value="Acyl_CoA_acyltransferase"/>
</dbReference>
<keyword evidence="2" id="KW-0012">Acyltransferase</keyword>
<dbReference type="EMBL" id="RKRK01000004">
    <property type="protein sequence ID" value="RPF55212.1"/>
    <property type="molecule type" value="Genomic_DNA"/>
</dbReference>
<dbReference type="Gene3D" id="3.40.630.30">
    <property type="match status" value="1"/>
</dbReference>
<evidence type="ECO:0000313" key="5">
    <source>
        <dbReference type="Proteomes" id="UP000277108"/>
    </source>
</evidence>
<dbReference type="CDD" id="cd04301">
    <property type="entry name" value="NAT_SF"/>
    <property type="match status" value="1"/>
</dbReference>
<proteinExistence type="predicted"/>
<accession>A0A3N5C6X5</accession>
<gene>
    <name evidence="4" type="ORF">EDD62_1537</name>
</gene>
<evidence type="ECO:0000256" key="2">
    <source>
        <dbReference type="ARBA" id="ARBA00023315"/>
    </source>
</evidence>
<keyword evidence="4" id="KW-0689">Ribosomal protein</keyword>
<dbReference type="OrthoDB" id="7205533at2"/>
<dbReference type="GO" id="GO:0016747">
    <property type="term" value="F:acyltransferase activity, transferring groups other than amino-acyl groups"/>
    <property type="evidence" value="ECO:0007669"/>
    <property type="project" value="InterPro"/>
</dbReference>
<dbReference type="InterPro" id="IPR051556">
    <property type="entry name" value="N-term/lysine_N-AcTrnsfr"/>
</dbReference>
<sequence length="174" mass="20784">MIRKCTMNDLEQLRDIAHDTFDDTFRPQNKKENIDAYLKRTFTLDRVKEELVNPNSMFYFLVNDDGNHEDIIGYLKLNINDAQTESMGDDALEIERIYVRKEYHRNGYGQQLFDYAVMKSKLLERNFIWLGVWEKNQQAIEFYRAQGFDKIDAHSFMMGDEEQVDYIMKKSIPK</sequence>
<feature type="domain" description="N-acetyltransferase" evidence="3">
    <location>
        <begin position="1"/>
        <end position="173"/>
    </location>
</feature>